<sequence>MPPRSRTLRRLVSGMLGACLIQAQASEPAAPPAHHRPQGYQNNDIEFAPKSLRDLIAWRWNALREGLPRPPQAPTPAVAPDLAFIHANAQAGAAMQPAVTWIGHATVLAQLGGLNVLTDPIFSERASPVGFAGPKRHAAPGLALAQLPHVDLVVVSHNHYDHQDEPSLRALAAQPGGSPLFVVPLGNKAWFTAQGLTRVVELDWWQSHRVGAVEVVLTPVQHWTARGLGDQLATLWGGYALLAPDFHLFFAGDTAYSKDFQRIRQHFAPRQGAAGFDLAVLPIGGYEPRWFMKTQHVNPDEAVQIHRDLAARQSLGMHWGTFELTDEPLDEAPRALARARAEQGVADEAFFVTAIGETRRLARRGAP</sequence>
<feature type="signal peptide" evidence="1">
    <location>
        <begin position="1"/>
        <end position="25"/>
    </location>
</feature>
<dbReference type="InterPro" id="IPR001279">
    <property type="entry name" value="Metallo-B-lactamas"/>
</dbReference>
<feature type="domain" description="Metallo-beta-lactamase" evidence="2">
    <location>
        <begin position="115"/>
        <end position="319"/>
    </location>
</feature>
<keyword evidence="4" id="KW-1185">Reference proteome</keyword>
<reference evidence="3 4" key="1">
    <citation type="submission" date="2024-04" db="EMBL/GenBank/DDBJ databases">
        <title>Novel species of the genus Ideonella isolated from streams.</title>
        <authorList>
            <person name="Lu H."/>
        </authorList>
    </citation>
    <scope>NUCLEOTIDE SEQUENCE [LARGE SCALE GENOMIC DNA]</scope>
    <source>
        <strain evidence="3 4">DXS22W</strain>
    </source>
</reference>
<gene>
    <name evidence="3" type="ORF">AACH10_17200</name>
</gene>
<dbReference type="PANTHER" id="PTHR15032">
    <property type="entry name" value="N-ACYL-PHOSPHATIDYLETHANOLAMINE-HYDROLYZING PHOSPHOLIPASE D"/>
    <property type="match status" value="1"/>
</dbReference>
<dbReference type="Pfam" id="PF12706">
    <property type="entry name" value="Lactamase_B_2"/>
    <property type="match status" value="1"/>
</dbReference>
<dbReference type="Gene3D" id="3.60.15.10">
    <property type="entry name" value="Ribonuclease Z/Hydroxyacylglutathione hydrolase-like"/>
    <property type="match status" value="1"/>
</dbReference>
<dbReference type="InterPro" id="IPR024884">
    <property type="entry name" value="NAPE-PLD"/>
</dbReference>
<comment type="caution">
    <text evidence="3">The sequence shown here is derived from an EMBL/GenBank/DDBJ whole genome shotgun (WGS) entry which is preliminary data.</text>
</comment>
<proteinExistence type="predicted"/>
<keyword evidence="1" id="KW-0732">Signal</keyword>
<dbReference type="RefSeq" id="WP_341411688.1">
    <property type="nucleotide sequence ID" value="NZ_JBBUTH010000008.1"/>
</dbReference>
<dbReference type="Proteomes" id="UP001365405">
    <property type="component" value="Unassembled WGS sequence"/>
</dbReference>
<dbReference type="EMBL" id="JBBUTH010000008">
    <property type="protein sequence ID" value="MEK8051992.1"/>
    <property type="molecule type" value="Genomic_DNA"/>
</dbReference>
<dbReference type="PANTHER" id="PTHR15032:SF4">
    <property type="entry name" value="N-ACYL-PHOSPHATIDYLETHANOLAMINE-HYDROLYZING PHOSPHOLIPASE D"/>
    <property type="match status" value="1"/>
</dbReference>
<evidence type="ECO:0000256" key="1">
    <source>
        <dbReference type="SAM" id="SignalP"/>
    </source>
</evidence>
<organism evidence="3 4">
    <name type="scientific">Pseudaquabacterium inlustre</name>
    <dbReference type="NCBI Taxonomy" id="2984192"/>
    <lineage>
        <taxon>Bacteria</taxon>
        <taxon>Pseudomonadati</taxon>
        <taxon>Pseudomonadota</taxon>
        <taxon>Betaproteobacteria</taxon>
        <taxon>Burkholderiales</taxon>
        <taxon>Sphaerotilaceae</taxon>
        <taxon>Pseudaquabacterium</taxon>
    </lineage>
</organism>
<evidence type="ECO:0000313" key="4">
    <source>
        <dbReference type="Proteomes" id="UP001365405"/>
    </source>
</evidence>
<dbReference type="InterPro" id="IPR036866">
    <property type="entry name" value="RibonucZ/Hydroxyglut_hydro"/>
</dbReference>
<name>A0ABU9CN52_9BURK</name>
<evidence type="ECO:0000313" key="3">
    <source>
        <dbReference type="EMBL" id="MEK8051992.1"/>
    </source>
</evidence>
<accession>A0ABU9CN52</accession>
<dbReference type="PIRSF" id="PIRSF038896">
    <property type="entry name" value="NAPE-PLD"/>
    <property type="match status" value="1"/>
</dbReference>
<dbReference type="SUPFAM" id="SSF56281">
    <property type="entry name" value="Metallo-hydrolase/oxidoreductase"/>
    <property type="match status" value="1"/>
</dbReference>
<evidence type="ECO:0000259" key="2">
    <source>
        <dbReference type="Pfam" id="PF12706"/>
    </source>
</evidence>
<feature type="chain" id="PRO_5045963177" evidence="1">
    <location>
        <begin position="26"/>
        <end position="367"/>
    </location>
</feature>
<protein>
    <submittedName>
        <fullName evidence="3">MBL fold metallo-hydrolase</fullName>
    </submittedName>
</protein>